<feature type="compositionally biased region" description="Low complexity" evidence="4">
    <location>
        <begin position="154"/>
        <end position="164"/>
    </location>
</feature>
<gene>
    <name evidence="6" type="ORF">CAUJ_LOCUS9531</name>
</gene>
<organism evidence="6 7">
    <name type="scientific">Caenorhabditis auriculariae</name>
    <dbReference type="NCBI Taxonomy" id="2777116"/>
    <lineage>
        <taxon>Eukaryota</taxon>
        <taxon>Metazoa</taxon>
        <taxon>Ecdysozoa</taxon>
        <taxon>Nematoda</taxon>
        <taxon>Chromadorea</taxon>
        <taxon>Rhabditida</taxon>
        <taxon>Rhabditina</taxon>
        <taxon>Rhabditomorpha</taxon>
        <taxon>Rhabditoidea</taxon>
        <taxon>Rhabditidae</taxon>
        <taxon>Peloderinae</taxon>
        <taxon>Caenorhabditis</taxon>
    </lineage>
</organism>
<evidence type="ECO:0000313" key="7">
    <source>
        <dbReference type="Proteomes" id="UP000835052"/>
    </source>
</evidence>
<protein>
    <recommendedName>
        <fullName evidence="5">MIF4G domain-containing protein</fullName>
    </recommendedName>
</protein>
<dbReference type="GO" id="GO:0008494">
    <property type="term" value="F:translation activator activity"/>
    <property type="evidence" value="ECO:0007669"/>
    <property type="project" value="TreeGrafter"/>
</dbReference>
<reference evidence="6" key="1">
    <citation type="submission" date="2020-10" db="EMBL/GenBank/DDBJ databases">
        <authorList>
            <person name="Kikuchi T."/>
        </authorList>
    </citation>
    <scope>NUCLEOTIDE SEQUENCE</scope>
    <source>
        <strain evidence="6">NKZ352</strain>
    </source>
</reference>
<comment type="caution">
    <text evidence="6">The sequence shown here is derived from an EMBL/GenBank/DDBJ whole genome shotgun (WGS) entry which is preliminary data.</text>
</comment>
<feature type="region of interest" description="Disordered" evidence="4">
    <location>
        <begin position="71"/>
        <end position="228"/>
    </location>
</feature>
<dbReference type="InterPro" id="IPR003890">
    <property type="entry name" value="MIF4G-like_typ-3"/>
</dbReference>
<accession>A0A8S1HET9</accession>
<keyword evidence="3" id="KW-0810">Translation regulation</keyword>
<feature type="compositionally biased region" description="Basic and acidic residues" evidence="4">
    <location>
        <begin position="132"/>
        <end position="153"/>
    </location>
</feature>
<evidence type="ECO:0000256" key="3">
    <source>
        <dbReference type="ARBA" id="ARBA00022845"/>
    </source>
</evidence>
<dbReference type="PANTHER" id="PTHR23254">
    <property type="entry name" value="EIF4G DOMAIN PROTEIN"/>
    <property type="match status" value="1"/>
</dbReference>
<comment type="subcellular location">
    <subcellularLocation>
        <location evidence="1">Cytoplasm</location>
    </subcellularLocation>
</comment>
<dbReference type="Proteomes" id="UP000835052">
    <property type="component" value="Unassembled WGS sequence"/>
</dbReference>
<dbReference type="SMART" id="SM00543">
    <property type="entry name" value="MIF4G"/>
    <property type="match status" value="1"/>
</dbReference>
<dbReference type="GO" id="GO:0003723">
    <property type="term" value="F:RNA binding"/>
    <property type="evidence" value="ECO:0007669"/>
    <property type="project" value="InterPro"/>
</dbReference>
<evidence type="ECO:0000259" key="5">
    <source>
        <dbReference type="SMART" id="SM00543"/>
    </source>
</evidence>
<dbReference type="AlphaFoldDB" id="A0A8S1HET9"/>
<feature type="compositionally biased region" description="Polar residues" evidence="4">
    <location>
        <begin position="192"/>
        <end position="203"/>
    </location>
</feature>
<evidence type="ECO:0000313" key="6">
    <source>
        <dbReference type="EMBL" id="CAD6193612.1"/>
    </source>
</evidence>
<dbReference type="EMBL" id="CAJGYM010000037">
    <property type="protein sequence ID" value="CAD6193612.1"/>
    <property type="molecule type" value="Genomic_DNA"/>
</dbReference>
<keyword evidence="2" id="KW-0963">Cytoplasm</keyword>
<sequence length="445" mass="49260">MTVVDRERRETNTSFCDRSRQVSSVQTISCFSMLFTLSFSFGPVWSHARRVPYSVSVAEAQMSVSAVNISTQNVNSVQQDDDRSRSNPTTKKPANRPAMQIYRPPGLRSDGTASSSGGTATNAKPKQAAGEKLLDKNHRHEKEENNNKCRSEADSTSSRTSSRASHAEERPATLIRTESSLSSESTPSQKSFGSNSNKASGQHNGTGGAERKKPQQFTRKEVKKKAMGEREIEDAIAGLRALQLTSHAQHIENWIGGAFCNEELAETIGSALCRHAIEGGGRGVAKLCALFKDSPSIQAFTKGHLIAISQYFECRDKIRTDHFRMWISFVNFLTDVYGNLGGGPDGELASIVFQVFNFLLRPPILETLKIEELESLISTLLTVGYDLERECPDQLSLLKDLIRDAFIDVSEPWARKMILLLLELGASGWKLPPEANEYYFQQTST</sequence>
<dbReference type="GO" id="GO:0006446">
    <property type="term" value="P:regulation of translational initiation"/>
    <property type="evidence" value="ECO:0007669"/>
    <property type="project" value="TreeGrafter"/>
</dbReference>
<feature type="compositionally biased region" description="Low complexity" evidence="4">
    <location>
        <begin position="111"/>
        <end position="123"/>
    </location>
</feature>
<name>A0A8S1HET9_9PELO</name>
<evidence type="ECO:0000256" key="1">
    <source>
        <dbReference type="ARBA" id="ARBA00004496"/>
    </source>
</evidence>
<evidence type="ECO:0000256" key="4">
    <source>
        <dbReference type="SAM" id="MobiDB-lite"/>
    </source>
</evidence>
<dbReference type="GO" id="GO:0005829">
    <property type="term" value="C:cytosol"/>
    <property type="evidence" value="ECO:0007669"/>
    <property type="project" value="TreeGrafter"/>
</dbReference>
<dbReference type="OrthoDB" id="565552at2759"/>
<keyword evidence="7" id="KW-1185">Reference proteome</keyword>
<dbReference type="InterPro" id="IPR051367">
    <property type="entry name" value="mRNA_TranslReg/HistoneTransl"/>
</dbReference>
<proteinExistence type="predicted"/>
<evidence type="ECO:0000256" key="2">
    <source>
        <dbReference type="ARBA" id="ARBA00022490"/>
    </source>
</evidence>
<dbReference type="Gene3D" id="1.25.40.180">
    <property type="match status" value="1"/>
</dbReference>
<feature type="compositionally biased region" description="Low complexity" evidence="4">
    <location>
        <begin position="179"/>
        <end position="191"/>
    </location>
</feature>
<feature type="domain" description="MIF4G" evidence="5">
    <location>
        <begin position="229"/>
        <end position="428"/>
    </location>
</feature>
<dbReference type="PANTHER" id="PTHR23254:SF16">
    <property type="entry name" value="CBP80_20-DEPENDENT TRANSLATION INITIATION FACTOR"/>
    <property type="match status" value="1"/>
</dbReference>
<feature type="compositionally biased region" description="Basic and acidic residues" evidence="4">
    <location>
        <begin position="209"/>
        <end position="228"/>
    </location>
</feature>